<dbReference type="SUPFAM" id="SSF57716">
    <property type="entry name" value="Glucocorticoid receptor-like (DNA-binding domain)"/>
    <property type="match status" value="5"/>
</dbReference>
<gene>
    <name evidence="6" type="ORF">H696_05921</name>
</gene>
<dbReference type="RefSeq" id="XP_009497972.1">
    <property type="nucleotide sequence ID" value="XM_009499697.1"/>
</dbReference>
<dbReference type="SMART" id="SM00132">
    <property type="entry name" value="LIM"/>
    <property type="match status" value="5"/>
</dbReference>
<dbReference type="InterPro" id="IPR017351">
    <property type="entry name" value="PINCH-1-4-like"/>
</dbReference>
<feature type="domain" description="LIM zinc-binding" evidence="5">
    <location>
        <begin position="132"/>
        <end position="191"/>
    </location>
</feature>
<dbReference type="AlphaFoldDB" id="A0A058Z040"/>
<dbReference type="Pfam" id="PF00412">
    <property type="entry name" value="LIM"/>
    <property type="match status" value="4"/>
</dbReference>
<dbReference type="GO" id="GO:0046872">
    <property type="term" value="F:metal ion binding"/>
    <property type="evidence" value="ECO:0007669"/>
    <property type="project" value="UniProtKB-KW"/>
</dbReference>
<evidence type="ECO:0000313" key="7">
    <source>
        <dbReference type="Proteomes" id="UP000030693"/>
    </source>
</evidence>
<proteinExistence type="predicted"/>
<evidence type="ECO:0000313" key="6">
    <source>
        <dbReference type="EMBL" id="KCV67634.1"/>
    </source>
</evidence>
<feature type="domain" description="LIM zinc-binding" evidence="5">
    <location>
        <begin position="192"/>
        <end position="251"/>
    </location>
</feature>
<protein>
    <recommendedName>
        <fullName evidence="5">LIM zinc-binding domain-containing protein</fullName>
    </recommendedName>
</protein>
<name>A0A058Z040_FONAL</name>
<reference evidence="6" key="1">
    <citation type="submission" date="2013-04" db="EMBL/GenBank/DDBJ databases">
        <title>The Genome Sequence of Fonticula alba ATCC 38817.</title>
        <authorList>
            <consortium name="The Broad Institute Genomics Platform"/>
            <person name="Russ C."/>
            <person name="Cuomo C."/>
            <person name="Burger G."/>
            <person name="Gray M.W."/>
            <person name="Holland P.W.H."/>
            <person name="King N."/>
            <person name="Lang F.B.F."/>
            <person name="Roger A.J."/>
            <person name="Ruiz-Trillo I."/>
            <person name="Brown M."/>
            <person name="Walker B."/>
            <person name="Young S."/>
            <person name="Zeng Q."/>
            <person name="Gargeya S."/>
            <person name="Fitzgerald M."/>
            <person name="Haas B."/>
            <person name="Abouelleil A."/>
            <person name="Allen A.W."/>
            <person name="Alvarado L."/>
            <person name="Arachchi H.M."/>
            <person name="Berlin A.M."/>
            <person name="Chapman S.B."/>
            <person name="Gainer-Dewar J."/>
            <person name="Goldberg J."/>
            <person name="Griggs A."/>
            <person name="Gujja S."/>
            <person name="Hansen M."/>
            <person name="Howarth C."/>
            <person name="Imamovic A."/>
            <person name="Ireland A."/>
            <person name="Larimer J."/>
            <person name="McCowan C."/>
            <person name="Murphy C."/>
            <person name="Pearson M."/>
            <person name="Poon T.W."/>
            <person name="Priest M."/>
            <person name="Roberts A."/>
            <person name="Saif S."/>
            <person name="Shea T."/>
            <person name="Sisk P."/>
            <person name="Sykes S."/>
            <person name="Wortman J."/>
            <person name="Nusbaum C."/>
            <person name="Birren B."/>
        </authorList>
    </citation>
    <scope>NUCLEOTIDE SEQUENCE [LARGE SCALE GENOMIC DNA]</scope>
    <source>
        <strain evidence="6">ATCC 38817</strain>
    </source>
</reference>
<dbReference type="PROSITE" id="PS50023">
    <property type="entry name" value="LIM_DOMAIN_2"/>
    <property type="match status" value="4"/>
</dbReference>
<dbReference type="FunFam" id="2.10.110.10:FF:000009">
    <property type="entry name" value="Paxillin isoform 1"/>
    <property type="match status" value="2"/>
</dbReference>
<dbReference type="CDD" id="cd09334">
    <property type="entry name" value="LIM4_PINCH"/>
    <property type="match status" value="1"/>
</dbReference>
<dbReference type="eggNOG" id="KOG2272">
    <property type="taxonomic scope" value="Eukaryota"/>
</dbReference>
<accession>A0A058Z040</accession>
<evidence type="ECO:0000259" key="5">
    <source>
        <dbReference type="PROSITE" id="PS50023"/>
    </source>
</evidence>
<dbReference type="InterPro" id="IPR001781">
    <property type="entry name" value="Znf_LIM"/>
</dbReference>
<sequence length="348" mass="39469">MSPPDCSVCRLPITGQMISASNQALHPECFVCVQCLMPFPEGSFYESPEPVKRLYCPDDFQKLFGMRCAKCGESIAGRCITALDMKWHPEHFSCAECGDVLSGSSFVRRLNKPYCKPCSSVLKERALQQTRSTCAKCQKPIMSKNELIVYQRERYHARHFSCHSCSSVLTADCKELDDKLYCQPCHQKALSATCDVCRRPIDGRSISALGKQFHPEHFVCTRCEKPFGQSSFFEYEGKPYCEIHFNEVRGAMCGRCLKSPQEASVPVFSRHYCRSHMVCVGCEVSLLPADIDPATGKLAKDAIIPPPYYEWDLKPFCKNCFGELPSSVQRRLTKYAELERKYLKKHAK</sequence>
<evidence type="ECO:0000256" key="1">
    <source>
        <dbReference type="ARBA" id="ARBA00022723"/>
    </source>
</evidence>
<dbReference type="OMA" id="RYVCHKC"/>
<dbReference type="Gene3D" id="2.10.110.10">
    <property type="entry name" value="Cysteine Rich Protein"/>
    <property type="match status" value="5"/>
</dbReference>
<keyword evidence="7" id="KW-1185">Reference proteome</keyword>
<organism evidence="6">
    <name type="scientific">Fonticula alba</name>
    <name type="common">Slime mold</name>
    <dbReference type="NCBI Taxonomy" id="691883"/>
    <lineage>
        <taxon>Eukaryota</taxon>
        <taxon>Rotosphaerida</taxon>
        <taxon>Fonticulaceae</taxon>
        <taxon>Fonticula</taxon>
    </lineage>
</organism>
<dbReference type="EMBL" id="KB932215">
    <property type="protein sequence ID" value="KCV67634.1"/>
    <property type="molecule type" value="Genomic_DNA"/>
</dbReference>
<feature type="domain" description="LIM zinc-binding" evidence="5">
    <location>
        <begin position="4"/>
        <end position="65"/>
    </location>
</feature>
<feature type="domain" description="LIM zinc-binding" evidence="5">
    <location>
        <begin position="66"/>
        <end position="125"/>
    </location>
</feature>
<dbReference type="STRING" id="691883.A0A058Z040"/>
<dbReference type="Proteomes" id="UP000030693">
    <property type="component" value="Unassembled WGS sequence"/>
</dbReference>
<dbReference type="PROSITE" id="PS00478">
    <property type="entry name" value="LIM_DOMAIN_1"/>
    <property type="match status" value="2"/>
</dbReference>
<keyword evidence="2 4" id="KW-0862">Zinc</keyword>
<keyword evidence="1 4" id="KW-0479">Metal-binding</keyword>
<dbReference type="GeneID" id="20530646"/>
<dbReference type="PANTHER" id="PTHR24210">
    <property type="entry name" value="LIM DOMAIN-CONTAINING PROTEIN"/>
    <property type="match status" value="1"/>
</dbReference>
<keyword evidence="3 4" id="KW-0440">LIM domain</keyword>
<evidence type="ECO:0000256" key="2">
    <source>
        <dbReference type="ARBA" id="ARBA00022833"/>
    </source>
</evidence>
<dbReference type="OrthoDB" id="15567at2759"/>
<dbReference type="PANTHER" id="PTHR24210:SF0">
    <property type="entry name" value="LIM DOMAIN-CONTAINING PROTEIN"/>
    <property type="match status" value="1"/>
</dbReference>
<evidence type="ECO:0000256" key="4">
    <source>
        <dbReference type="PROSITE-ProRule" id="PRU00125"/>
    </source>
</evidence>
<evidence type="ECO:0000256" key="3">
    <source>
        <dbReference type="ARBA" id="ARBA00023038"/>
    </source>
</evidence>